<evidence type="ECO:0000313" key="3">
    <source>
        <dbReference type="Proteomes" id="UP001214757"/>
    </source>
</evidence>
<proteinExistence type="predicted"/>
<organism evidence="2 3">
    <name type="scientific">Xenorhabdus aichiensis</name>
    <dbReference type="NCBI Taxonomy" id="3025874"/>
    <lineage>
        <taxon>Bacteria</taxon>
        <taxon>Pseudomonadati</taxon>
        <taxon>Pseudomonadota</taxon>
        <taxon>Gammaproteobacteria</taxon>
        <taxon>Enterobacterales</taxon>
        <taxon>Morganellaceae</taxon>
        <taxon>Xenorhabdus</taxon>
    </lineage>
</organism>
<keyword evidence="3" id="KW-1185">Reference proteome</keyword>
<protein>
    <recommendedName>
        <fullName evidence="4">Zinc ribbon domain-containing protein</fullName>
    </recommendedName>
</protein>
<sequence length="250" mass="28513">MKLVKCRECKKEVSKKEKKCPHCGVKNPGITNLESLLGFAALVIICVSIYYFVSGDDKKEPSTTNEAPEKISDKIESQASPQAFKYADEHLKDYRNKPQKDRKEIVANFISYKKVDKSYTDVFYNCLSQMSYTKSTDLKLSEILGWCYVDFKKDPNALNDRINLDTFVSNFSGWDSSYRPLEKIIKNTMNDDSSYKHVETTYRLALNKQPPYAIVQTTFKGTNAYGAIVKDSLTAKVDIKTGEIIELINE</sequence>
<reference evidence="2 3" key="1">
    <citation type="submission" date="2023-02" db="EMBL/GenBank/DDBJ databases">
        <title>Entomopathogenic bacteria.</title>
        <authorList>
            <person name="Machado R.A."/>
        </authorList>
    </citation>
    <scope>NUCLEOTIDE SEQUENCE [LARGE SCALE GENOMIC DNA]</scope>
    <source>
        <strain evidence="2 3">XENO-7</strain>
    </source>
</reference>
<keyword evidence="1" id="KW-0472">Membrane</keyword>
<keyword evidence="1" id="KW-0812">Transmembrane</keyword>
<evidence type="ECO:0008006" key="4">
    <source>
        <dbReference type="Google" id="ProtNLM"/>
    </source>
</evidence>
<dbReference type="EMBL" id="JAQRFO010000044">
    <property type="protein sequence ID" value="MDC9623205.1"/>
    <property type="molecule type" value="Genomic_DNA"/>
</dbReference>
<comment type="caution">
    <text evidence="2">The sequence shown here is derived from an EMBL/GenBank/DDBJ whole genome shotgun (WGS) entry which is preliminary data.</text>
</comment>
<gene>
    <name evidence="2" type="ORF">PSI22_16535</name>
</gene>
<feature type="transmembrane region" description="Helical" evidence="1">
    <location>
        <begin position="36"/>
        <end position="53"/>
    </location>
</feature>
<keyword evidence="1" id="KW-1133">Transmembrane helix</keyword>
<dbReference type="Proteomes" id="UP001214757">
    <property type="component" value="Unassembled WGS sequence"/>
</dbReference>
<evidence type="ECO:0000313" key="2">
    <source>
        <dbReference type="EMBL" id="MDC9623205.1"/>
    </source>
</evidence>
<dbReference type="RefSeq" id="WP_273580704.1">
    <property type="nucleotide sequence ID" value="NZ_JAQRFO010000044.1"/>
</dbReference>
<accession>A0ABT5M835</accession>
<evidence type="ECO:0000256" key="1">
    <source>
        <dbReference type="SAM" id="Phobius"/>
    </source>
</evidence>
<name>A0ABT5M835_9GAMM</name>